<dbReference type="Proteomes" id="UP001310594">
    <property type="component" value="Unassembled WGS sequence"/>
</dbReference>
<sequence length="364" mass="39942">MESAPITGSLHARELKDIDGVEYYVVHGMQSTGPEIAFGEYCATDFKSCAGFCNRLSDCGAWTWSLDGCGGGRCSMKRGKQSPAHISDGEQHVAGFRRSLEGRDDVSYTTSTIYATIGRTQATAVTSTASTSALRTPLVTPFPDNTPASPMLEASTGTIAYYGFLVLLIFLMWWAICCIIDLETRVRDHIGDQTYYREYYHQGRGALPTHPEMQKLYAKVAERAQTYNQAAEMTRVCKEYLAAHMRLAKEGHQGIGPRLLKTGESSCECTCPYDYQSMLDLHPNRQFVPWAGPAEPYAIVPGIFAFFITTATCLLTLAGNGSGSSFDVVLLRRFIYIAGPVVAATALPFTVMMRKAVGEVQFTT</sequence>
<comment type="caution">
    <text evidence="2">The sequence shown here is derived from an EMBL/GenBank/DDBJ whole genome shotgun (WGS) entry which is preliminary data.</text>
</comment>
<evidence type="ECO:0000313" key="3">
    <source>
        <dbReference type="Proteomes" id="UP001310594"/>
    </source>
</evidence>
<organism evidence="2 3">
    <name type="scientific">Elasticomyces elasticus</name>
    <dbReference type="NCBI Taxonomy" id="574655"/>
    <lineage>
        <taxon>Eukaryota</taxon>
        <taxon>Fungi</taxon>
        <taxon>Dikarya</taxon>
        <taxon>Ascomycota</taxon>
        <taxon>Pezizomycotina</taxon>
        <taxon>Dothideomycetes</taxon>
        <taxon>Dothideomycetidae</taxon>
        <taxon>Mycosphaerellales</taxon>
        <taxon>Teratosphaeriaceae</taxon>
        <taxon>Elasticomyces</taxon>
    </lineage>
</organism>
<evidence type="ECO:0000313" key="2">
    <source>
        <dbReference type="EMBL" id="KAK5696471.1"/>
    </source>
</evidence>
<feature type="transmembrane region" description="Helical" evidence="1">
    <location>
        <begin position="159"/>
        <end position="180"/>
    </location>
</feature>
<keyword evidence="1" id="KW-0812">Transmembrane</keyword>
<gene>
    <name evidence="2" type="ORF">LTR97_007773</name>
</gene>
<feature type="transmembrane region" description="Helical" evidence="1">
    <location>
        <begin position="330"/>
        <end position="351"/>
    </location>
</feature>
<accession>A0AAN8A1U7</accession>
<proteinExistence type="predicted"/>
<evidence type="ECO:0000256" key="1">
    <source>
        <dbReference type="SAM" id="Phobius"/>
    </source>
</evidence>
<keyword evidence="1" id="KW-0472">Membrane</keyword>
<dbReference type="AlphaFoldDB" id="A0AAN8A1U7"/>
<feature type="transmembrane region" description="Helical" evidence="1">
    <location>
        <begin position="297"/>
        <end position="318"/>
    </location>
</feature>
<protein>
    <submittedName>
        <fullName evidence="2">Uncharacterized protein</fullName>
    </submittedName>
</protein>
<name>A0AAN8A1U7_9PEZI</name>
<dbReference type="EMBL" id="JAVRQU010000012">
    <property type="protein sequence ID" value="KAK5696471.1"/>
    <property type="molecule type" value="Genomic_DNA"/>
</dbReference>
<reference evidence="2" key="1">
    <citation type="submission" date="2023-08" db="EMBL/GenBank/DDBJ databases">
        <title>Black Yeasts Isolated from many extreme environments.</title>
        <authorList>
            <person name="Coleine C."/>
            <person name="Stajich J.E."/>
            <person name="Selbmann L."/>
        </authorList>
    </citation>
    <scope>NUCLEOTIDE SEQUENCE</scope>
    <source>
        <strain evidence="2">CCFEE 5810</strain>
    </source>
</reference>
<keyword evidence="1" id="KW-1133">Transmembrane helix</keyword>